<protein>
    <submittedName>
        <fullName evidence="2">Uncharacterized protein</fullName>
    </submittedName>
</protein>
<feature type="compositionally biased region" description="Low complexity" evidence="1">
    <location>
        <begin position="56"/>
        <end position="72"/>
    </location>
</feature>
<accession>A0AA40C9W1</accession>
<sequence>MPSASNPAAVAADPEALRLRSALESGVRFHIKAGGAKWSCTLLDRATHERMKAVRSTSSSSVSTTSSSTLSL</sequence>
<dbReference type="Proteomes" id="UP001174934">
    <property type="component" value="Unassembled WGS sequence"/>
</dbReference>
<evidence type="ECO:0000256" key="1">
    <source>
        <dbReference type="SAM" id="MobiDB-lite"/>
    </source>
</evidence>
<proteinExistence type="predicted"/>
<gene>
    <name evidence="2" type="ORF">B0T17DRAFT_615624</name>
</gene>
<reference evidence="2" key="1">
    <citation type="submission" date="2023-06" db="EMBL/GenBank/DDBJ databases">
        <title>Genome-scale phylogeny and comparative genomics of the fungal order Sordariales.</title>
        <authorList>
            <consortium name="Lawrence Berkeley National Laboratory"/>
            <person name="Hensen N."/>
            <person name="Bonometti L."/>
            <person name="Westerberg I."/>
            <person name="Brannstrom I.O."/>
            <person name="Guillou S."/>
            <person name="Cros-Aarteil S."/>
            <person name="Calhoun S."/>
            <person name="Haridas S."/>
            <person name="Kuo A."/>
            <person name="Mondo S."/>
            <person name="Pangilinan J."/>
            <person name="Riley R."/>
            <person name="LaButti K."/>
            <person name="Andreopoulos B."/>
            <person name="Lipzen A."/>
            <person name="Chen C."/>
            <person name="Yanf M."/>
            <person name="Daum C."/>
            <person name="Ng V."/>
            <person name="Clum A."/>
            <person name="Steindorff A."/>
            <person name="Ohm R."/>
            <person name="Martin F."/>
            <person name="Silar P."/>
            <person name="Natvig D."/>
            <person name="Lalanne C."/>
            <person name="Gautier V."/>
            <person name="Ament-velasquez S.L."/>
            <person name="Kruys A."/>
            <person name="Hutchinson M.I."/>
            <person name="Powell A.J."/>
            <person name="Barry K."/>
            <person name="Miller A.N."/>
            <person name="Grigoriev I.V."/>
            <person name="Debuchy R."/>
            <person name="Gladieux P."/>
            <person name="Thoren M.H."/>
            <person name="Johannesson H."/>
        </authorList>
    </citation>
    <scope>NUCLEOTIDE SEQUENCE</scope>
    <source>
        <strain evidence="2">SMH3391-2</strain>
    </source>
</reference>
<name>A0AA40C9W1_9PEZI</name>
<comment type="caution">
    <text evidence="2">The sequence shown here is derived from an EMBL/GenBank/DDBJ whole genome shotgun (WGS) entry which is preliminary data.</text>
</comment>
<dbReference type="EMBL" id="JAULSR010000002">
    <property type="protein sequence ID" value="KAK0629899.1"/>
    <property type="molecule type" value="Genomic_DNA"/>
</dbReference>
<evidence type="ECO:0000313" key="2">
    <source>
        <dbReference type="EMBL" id="KAK0629899.1"/>
    </source>
</evidence>
<dbReference type="AlphaFoldDB" id="A0AA40C9W1"/>
<evidence type="ECO:0000313" key="3">
    <source>
        <dbReference type="Proteomes" id="UP001174934"/>
    </source>
</evidence>
<keyword evidence="3" id="KW-1185">Reference proteome</keyword>
<feature type="region of interest" description="Disordered" evidence="1">
    <location>
        <begin position="52"/>
        <end position="72"/>
    </location>
</feature>
<organism evidence="2 3">
    <name type="scientific">Bombardia bombarda</name>
    <dbReference type="NCBI Taxonomy" id="252184"/>
    <lineage>
        <taxon>Eukaryota</taxon>
        <taxon>Fungi</taxon>
        <taxon>Dikarya</taxon>
        <taxon>Ascomycota</taxon>
        <taxon>Pezizomycotina</taxon>
        <taxon>Sordariomycetes</taxon>
        <taxon>Sordariomycetidae</taxon>
        <taxon>Sordariales</taxon>
        <taxon>Lasiosphaeriaceae</taxon>
        <taxon>Bombardia</taxon>
    </lineage>
</organism>